<accession>A0A1M4SCQ8</accession>
<dbReference type="GO" id="GO:0004553">
    <property type="term" value="F:hydrolase activity, hydrolyzing O-glycosyl compounds"/>
    <property type="evidence" value="ECO:0007669"/>
    <property type="project" value="InterPro"/>
</dbReference>
<dbReference type="RefSeq" id="WP_073233962.1">
    <property type="nucleotide sequence ID" value="NZ_FQUY01000001.1"/>
</dbReference>
<dbReference type="InterPro" id="IPR014756">
    <property type="entry name" value="Ig_E-set"/>
</dbReference>
<dbReference type="SUPFAM" id="SSF51011">
    <property type="entry name" value="Glycosyl hydrolase domain"/>
    <property type="match status" value="1"/>
</dbReference>
<dbReference type="InterPro" id="IPR004185">
    <property type="entry name" value="Glyco_hydro_13_lg-like_dom"/>
</dbReference>
<evidence type="ECO:0000313" key="6">
    <source>
        <dbReference type="Proteomes" id="UP000184148"/>
    </source>
</evidence>
<evidence type="ECO:0000256" key="2">
    <source>
        <dbReference type="ARBA" id="ARBA00022801"/>
    </source>
</evidence>
<dbReference type="PANTHER" id="PTHR10357">
    <property type="entry name" value="ALPHA-AMYLASE FAMILY MEMBER"/>
    <property type="match status" value="1"/>
</dbReference>
<evidence type="ECO:0000259" key="4">
    <source>
        <dbReference type="SMART" id="SM00642"/>
    </source>
</evidence>
<dbReference type="PANTHER" id="PTHR10357:SF210">
    <property type="entry name" value="MALTODEXTRIN GLUCOSIDASE"/>
    <property type="match status" value="1"/>
</dbReference>
<dbReference type="AlphaFoldDB" id="A0A1M4SCQ8"/>
<dbReference type="CDD" id="cd11338">
    <property type="entry name" value="AmyAc_CMD"/>
    <property type="match status" value="1"/>
</dbReference>
<feature type="domain" description="Glycosyl hydrolase family 13 catalytic" evidence="4">
    <location>
        <begin position="142"/>
        <end position="551"/>
    </location>
</feature>
<dbReference type="SMART" id="SM00642">
    <property type="entry name" value="Aamy"/>
    <property type="match status" value="1"/>
</dbReference>
<dbReference type="InterPro" id="IPR045857">
    <property type="entry name" value="O16G_dom_2"/>
</dbReference>
<dbReference type="CDD" id="cd02857">
    <property type="entry name" value="E_set_CDase_PDE_N"/>
    <property type="match status" value="1"/>
</dbReference>
<dbReference type="Pfam" id="PF00128">
    <property type="entry name" value="Alpha-amylase"/>
    <property type="match status" value="1"/>
</dbReference>
<dbReference type="EMBL" id="FQUY01000001">
    <property type="protein sequence ID" value="SHE30006.1"/>
    <property type="molecule type" value="Genomic_DNA"/>
</dbReference>
<dbReference type="Gene3D" id="3.20.20.80">
    <property type="entry name" value="Glycosidases"/>
    <property type="match status" value="1"/>
</dbReference>
<dbReference type="Gene3D" id="2.60.40.10">
    <property type="entry name" value="Immunoglobulins"/>
    <property type="match status" value="1"/>
</dbReference>
<dbReference type="Gene3D" id="3.90.400.10">
    <property type="entry name" value="Oligo-1,6-glucosidase, Domain 2"/>
    <property type="match status" value="1"/>
</dbReference>
<sequence length="655" mass="75658">MNHQWIFHDSHQSLFRSPFGAVPCHAKIRLAVAINSRDPLDSVILRLWKYGREEEKIPMQPVEDVGEKKLYRAEIMAPPRQGLLWYYFIIVQRGRTFYYGNNPRNLGGVGRIYDHEPPSYQVTVYKEDNATPHWFKEAVMYQIFVDRFCNGHEEGKILNPKKHCMIYPSWDAVPQYGRDPLTGKTICFDIFGGNLLGVLKKLPYLKELGISVIYLNPIFEAASSHKYDTGDYKKIDPMFGDNRLFQELCAKARDMGISIILDGVFSHTGSDSVYFNREGNYPSVGAYQSKDSPYYPWYRFIEHPHKYECWWGIETLPNVNELDPSYQEFIITGEDSVIKYWMKMGAKGWRLDVVDELPDEFVKKIRATMKQLDPESVLIGEVWEDASNKVSYGEMRQYLLGEELDSVMNYPFRSAWLDFMTGRSNAQELHLRLMSLYENYPLEQFYSAMNLIGSHDVERVLTLLSGAPAEETLSKEEQARFTLSNEQKRLGIARLKLLSLVQMTFPGVPCIYYGDEAGMHGYRDPLNRATYPWGKENQELLAWYKKVIGYRNRYDVLKTGRWLPVYSQGQVYGYLRIISQGKDVFNRPKKDNVALVMVNAGTEREVNLSVNLGCRCSGSLFDLLQEGRQYPVKDGYLHLTLGPLEGKLFMDGGLK</sequence>
<evidence type="ECO:0000256" key="3">
    <source>
        <dbReference type="ARBA" id="ARBA00023295"/>
    </source>
</evidence>
<name>A0A1M4SCQ8_9FIRM</name>
<organism evidence="5 6">
    <name type="scientific">Desulforamulus putei DSM 12395</name>
    <dbReference type="NCBI Taxonomy" id="1121429"/>
    <lineage>
        <taxon>Bacteria</taxon>
        <taxon>Bacillati</taxon>
        <taxon>Bacillota</taxon>
        <taxon>Clostridia</taxon>
        <taxon>Eubacteriales</taxon>
        <taxon>Peptococcaceae</taxon>
        <taxon>Desulforamulus</taxon>
    </lineage>
</organism>
<keyword evidence="2" id="KW-0378">Hydrolase</keyword>
<dbReference type="STRING" id="1121429.SAMN02745133_00071"/>
<dbReference type="InterPro" id="IPR017853">
    <property type="entry name" value="GH"/>
</dbReference>
<comment type="similarity">
    <text evidence="1">Belongs to the glycosyl hydrolase 13 family.</text>
</comment>
<gene>
    <name evidence="5" type="ORF">SAMN02745133_00071</name>
</gene>
<keyword evidence="3 5" id="KW-0326">Glycosidase</keyword>
<evidence type="ECO:0000256" key="1">
    <source>
        <dbReference type="ARBA" id="ARBA00008061"/>
    </source>
</evidence>
<dbReference type="InterPro" id="IPR013780">
    <property type="entry name" value="Glyco_hydro_b"/>
</dbReference>
<dbReference type="OrthoDB" id="9805159at2"/>
<dbReference type="Gene3D" id="2.60.40.1180">
    <property type="entry name" value="Golgi alpha-mannosidase II"/>
    <property type="match status" value="1"/>
</dbReference>
<proteinExistence type="inferred from homology"/>
<dbReference type="InterPro" id="IPR006047">
    <property type="entry name" value="GH13_cat_dom"/>
</dbReference>
<dbReference type="GO" id="GO:0005975">
    <property type="term" value="P:carbohydrate metabolic process"/>
    <property type="evidence" value="ECO:0007669"/>
    <property type="project" value="InterPro"/>
</dbReference>
<evidence type="ECO:0000313" key="5">
    <source>
        <dbReference type="EMBL" id="SHE30006.1"/>
    </source>
</evidence>
<protein>
    <submittedName>
        <fullName evidence="5">Glycosidase</fullName>
    </submittedName>
</protein>
<dbReference type="SUPFAM" id="SSF51445">
    <property type="entry name" value="(Trans)glycosidases"/>
    <property type="match status" value="1"/>
</dbReference>
<dbReference type="Proteomes" id="UP000184148">
    <property type="component" value="Unassembled WGS sequence"/>
</dbReference>
<dbReference type="InterPro" id="IPR013783">
    <property type="entry name" value="Ig-like_fold"/>
</dbReference>
<dbReference type="SUPFAM" id="SSF81296">
    <property type="entry name" value="E set domains"/>
    <property type="match status" value="1"/>
</dbReference>
<keyword evidence="6" id="KW-1185">Reference proteome</keyword>
<reference evidence="6" key="1">
    <citation type="submission" date="2016-11" db="EMBL/GenBank/DDBJ databases">
        <authorList>
            <person name="Varghese N."/>
            <person name="Submissions S."/>
        </authorList>
    </citation>
    <scope>NUCLEOTIDE SEQUENCE [LARGE SCALE GENOMIC DNA]</scope>
    <source>
        <strain evidence="6">DSM 12395</strain>
    </source>
</reference>